<organism evidence="2 3">
    <name type="scientific">Candidatus Sulfotelmatobacter kueseliae</name>
    <dbReference type="NCBI Taxonomy" id="2042962"/>
    <lineage>
        <taxon>Bacteria</taxon>
        <taxon>Pseudomonadati</taxon>
        <taxon>Acidobacteriota</taxon>
        <taxon>Terriglobia</taxon>
        <taxon>Terriglobales</taxon>
        <taxon>Candidatus Korobacteraceae</taxon>
        <taxon>Candidatus Sulfotelmatobacter</taxon>
    </lineage>
</organism>
<dbReference type="AlphaFoldDB" id="A0A2U3KKR4"/>
<evidence type="ECO:0000313" key="2">
    <source>
        <dbReference type="EMBL" id="SPF40167.1"/>
    </source>
</evidence>
<accession>A0A2U3KKR4</accession>
<dbReference type="SUPFAM" id="SSF53756">
    <property type="entry name" value="UDP-Glycosyltransferase/glycogen phosphorylase"/>
    <property type="match status" value="1"/>
</dbReference>
<evidence type="ECO:0000313" key="3">
    <source>
        <dbReference type="Proteomes" id="UP000238701"/>
    </source>
</evidence>
<dbReference type="PANTHER" id="PTHR39662:SF1">
    <property type="entry name" value="DUF354 DOMAIN-CONTAINING PROTEIN"/>
    <property type="match status" value="1"/>
</dbReference>
<evidence type="ECO:0000256" key="1">
    <source>
        <dbReference type="SAM" id="MobiDB-lite"/>
    </source>
</evidence>
<name>A0A2U3KKR4_9BACT</name>
<gene>
    <name evidence="2" type="ORF">SBA1_30018</name>
</gene>
<dbReference type="EMBL" id="OMOD01000122">
    <property type="protein sequence ID" value="SPF40167.1"/>
    <property type="molecule type" value="Genomic_DNA"/>
</dbReference>
<protein>
    <recommendedName>
        <fullName evidence="4">DUF354 domain-containing protein</fullName>
    </recommendedName>
</protein>
<feature type="region of interest" description="Disordered" evidence="1">
    <location>
        <begin position="1"/>
        <end position="25"/>
    </location>
</feature>
<dbReference type="Proteomes" id="UP000238701">
    <property type="component" value="Unassembled WGS sequence"/>
</dbReference>
<reference evidence="3" key="1">
    <citation type="submission" date="2018-02" db="EMBL/GenBank/DDBJ databases">
        <authorList>
            <person name="Hausmann B."/>
        </authorList>
    </citation>
    <scope>NUCLEOTIDE SEQUENCE [LARGE SCALE GENOMIC DNA]</scope>
    <source>
        <strain evidence="3">Peat soil MAG SbA1</strain>
    </source>
</reference>
<evidence type="ECO:0008006" key="4">
    <source>
        <dbReference type="Google" id="ProtNLM"/>
    </source>
</evidence>
<proteinExistence type="predicted"/>
<dbReference type="Pfam" id="PF04007">
    <property type="entry name" value="DUF354"/>
    <property type="match status" value="1"/>
</dbReference>
<dbReference type="InterPro" id="IPR007152">
    <property type="entry name" value="DUF354"/>
</dbReference>
<dbReference type="PANTHER" id="PTHR39662">
    <property type="entry name" value="DUF354 DOMAIN-CONTAINING PROTEIN-RELATED"/>
    <property type="match status" value="1"/>
</dbReference>
<sequence>MESQVGRPTALVKSATDDASGSRMDLAQTRVDAPAETLPKAKNRIWIDIDNSPHVPFFLPIVDELQRRGMELTLTARNMYQVCELLDFFKLPCKVVGGHWGKNKALKVLCNCVRVAQLVPTARKARPDLALSHGSRAQLLASKILGIPSIMMHDYEHSTKTGFLEADWVLMPDVIPDGLMSRKSERVLRYPGLKEDVYIPRFRPDPSILPQLGISPDQLVVTVRPPATEAHYHNPESEVLFTEAMRLLSSNPSVRAVTLPRNARQSQQLQSEWKDLIASGCMLIPSSPVDGLNLLWFSDLVISGGGTMNREAAALGVPVYSIFRGKIGAVDRYLAEQGRMTLIESAQEVRTKIKVCRWNRPSEPEGRSRPALQFIVNSVLSVLAAQDPRFSAWQMRGTPESKIHPRQASTAQS</sequence>